<organism evidence="8 9">
    <name type="scientific">Pleurodeles waltl</name>
    <name type="common">Iberian ribbed newt</name>
    <dbReference type="NCBI Taxonomy" id="8319"/>
    <lineage>
        <taxon>Eukaryota</taxon>
        <taxon>Metazoa</taxon>
        <taxon>Chordata</taxon>
        <taxon>Craniata</taxon>
        <taxon>Vertebrata</taxon>
        <taxon>Euteleostomi</taxon>
        <taxon>Amphibia</taxon>
        <taxon>Batrachia</taxon>
        <taxon>Caudata</taxon>
        <taxon>Salamandroidea</taxon>
        <taxon>Salamandridae</taxon>
        <taxon>Pleurodelinae</taxon>
        <taxon>Pleurodeles</taxon>
    </lineage>
</organism>
<evidence type="ECO:0000256" key="7">
    <source>
        <dbReference type="ARBA" id="ARBA00023136"/>
    </source>
</evidence>
<gene>
    <name evidence="8" type="ORF">NDU88_010512</name>
</gene>
<dbReference type="GO" id="GO:0110158">
    <property type="term" value="C:calpain complex"/>
    <property type="evidence" value="ECO:0007669"/>
    <property type="project" value="TreeGrafter"/>
</dbReference>
<dbReference type="PANTHER" id="PTHR46735">
    <property type="entry name" value="CALPAIN, SMALL SUBUNIT 1 A-RELATED"/>
    <property type="match status" value="1"/>
</dbReference>
<keyword evidence="4" id="KW-0479">Metal-binding</keyword>
<dbReference type="Gene3D" id="1.10.238.10">
    <property type="entry name" value="EF-hand"/>
    <property type="match status" value="1"/>
</dbReference>
<dbReference type="GO" id="GO:0012505">
    <property type="term" value="C:endomembrane system"/>
    <property type="evidence" value="ECO:0007669"/>
    <property type="project" value="UniProtKB-SubCell"/>
</dbReference>
<evidence type="ECO:0000256" key="6">
    <source>
        <dbReference type="ARBA" id="ARBA00022837"/>
    </source>
</evidence>
<comment type="subcellular location">
    <subcellularLocation>
        <location evidence="2">Cytoplasm</location>
    </subcellularLocation>
    <subcellularLocation>
        <location evidence="1">Endomembrane system</location>
    </subcellularLocation>
</comment>
<name>A0AAV7S3I6_PLEWA</name>
<dbReference type="SUPFAM" id="SSF47473">
    <property type="entry name" value="EF-hand"/>
    <property type="match status" value="1"/>
</dbReference>
<dbReference type="InterPro" id="IPR011992">
    <property type="entry name" value="EF-hand-dom_pair"/>
</dbReference>
<evidence type="ECO:0000256" key="3">
    <source>
        <dbReference type="ARBA" id="ARBA00022490"/>
    </source>
</evidence>
<keyword evidence="7" id="KW-0472">Membrane</keyword>
<keyword evidence="6" id="KW-0106">Calcium</keyword>
<comment type="caution">
    <text evidence="8">The sequence shown here is derived from an EMBL/GenBank/DDBJ whole genome shotgun (WGS) entry which is preliminary data.</text>
</comment>
<evidence type="ECO:0000313" key="9">
    <source>
        <dbReference type="Proteomes" id="UP001066276"/>
    </source>
</evidence>
<dbReference type="PANTHER" id="PTHR46735:SF3">
    <property type="entry name" value="CALPAIN SMALL SUBUNIT 1-RELATED"/>
    <property type="match status" value="1"/>
</dbReference>
<sequence length="74" mass="8427">MRTALSDAGFALNNTVQQIITHRCATDDLLIDLDGFVACMLRLETLFKIFQMMEKDKSDVINLTLPEVNIMYCI</sequence>
<dbReference type="AlphaFoldDB" id="A0AAV7S3I6"/>
<accession>A0AAV7S3I6</accession>
<keyword evidence="3" id="KW-0963">Cytoplasm</keyword>
<evidence type="ECO:0000313" key="8">
    <source>
        <dbReference type="EMBL" id="KAJ1157813.1"/>
    </source>
</evidence>
<evidence type="ECO:0000256" key="4">
    <source>
        <dbReference type="ARBA" id="ARBA00022723"/>
    </source>
</evidence>
<evidence type="ECO:0000256" key="2">
    <source>
        <dbReference type="ARBA" id="ARBA00004496"/>
    </source>
</evidence>
<dbReference type="EMBL" id="JANPWB010000009">
    <property type="protein sequence ID" value="KAJ1157813.1"/>
    <property type="molecule type" value="Genomic_DNA"/>
</dbReference>
<keyword evidence="5" id="KW-0677">Repeat</keyword>
<proteinExistence type="predicted"/>
<evidence type="ECO:0000256" key="1">
    <source>
        <dbReference type="ARBA" id="ARBA00004308"/>
    </source>
</evidence>
<evidence type="ECO:0000256" key="5">
    <source>
        <dbReference type="ARBA" id="ARBA00022737"/>
    </source>
</evidence>
<dbReference type="Proteomes" id="UP001066276">
    <property type="component" value="Chromosome 5"/>
</dbReference>
<keyword evidence="9" id="KW-1185">Reference proteome</keyword>
<protein>
    <submittedName>
        <fullName evidence="8">Uncharacterized protein</fullName>
    </submittedName>
</protein>
<reference evidence="8" key="1">
    <citation type="journal article" date="2022" name="bioRxiv">
        <title>Sequencing and chromosome-scale assembly of the giantPleurodeles waltlgenome.</title>
        <authorList>
            <person name="Brown T."/>
            <person name="Elewa A."/>
            <person name="Iarovenko S."/>
            <person name="Subramanian E."/>
            <person name="Araus A.J."/>
            <person name="Petzold A."/>
            <person name="Susuki M."/>
            <person name="Suzuki K.-i.T."/>
            <person name="Hayashi T."/>
            <person name="Toyoda A."/>
            <person name="Oliveira C."/>
            <person name="Osipova E."/>
            <person name="Leigh N.D."/>
            <person name="Simon A."/>
            <person name="Yun M.H."/>
        </authorList>
    </citation>
    <scope>NUCLEOTIDE SEQUENCE</scope>
    <source>
        <strain evidence="8">20211129_DDA</strain>
        <tissue evidence="8">Liver</tissue>
    </source>
</reference>
<dbReference type="GO" id="GO:0046872">
    <property type="term" value="F:metal ion binding"/>
    <property type="evidence" value="ECO:0007669"/>
    <property type="project" value="UniProtKB-KW"/>
</dbReference>